<gene>
    <name evidence="3" type="ORF">RN001_002576</name>
</gene>
<dbReference type="AlphaFoldDB" id="A0AAN7SSV3"/>
<evidence type="ECO:0000256" key="2">
    <source>
        <dbReference type="SAM" id="MobiDB-lite"/>
    </source>
</evidence>
<comment type="caution">
    <text evidence="3">The sequence shown here is derived from an EMBL/GenBank/DDBJ whole genome shotgun (WGS) entry which is preliminary data.</text>
</comment>
<feature type="compositionally biased region" description="Polar residues" evidence="2">
    <location>
        <begin position="181"/>
        <end position="191"/>
    </location>
</feature>
<feature type="region of interest" description="Disordered" evidence="2">
    <location>
        <begin position="168"/>
        <end position="191"/>
    </location>
</feature>
<dbReference type="PANTHER" id="PTHR23171">
    <property type="entry name" value="GDOWN1"/>
    <property type="match status" value="1"/>
</dbReference>
<dbReference type="EMBL" id="JARPUR010000001">
    <property type="protein sequence ID" value="KAK4886305.1"/>
    <property type="molecule type" value="Genomic_DNA"/>
</dbReference>
<sequence length="191" mass="22377">MSDEKHLNLIKKTLPELKELLDRQTALIRNKKLLANLRDKGESAKQLLNKIEKEIQLRQDLEKVENSLSNLKITKDAILETNEKHVEYVCSKEKPIKDTRYRPHRTLIHKEIKSFEQKSTKKFNDTTSAYEPSLVYQPTQCISLLESLSIQKEQARKVTEEQTKRFLQGFQDYNESESDNENAQNTDTLED</sequence>
<organism evidence="3 4">
    <name type="scientific">Aquatica leii</name>
    <dbReference type="NCBI Taxonomy" id="1421715"/>
    <lineage>
        <taxon>Eukaryota</taxon>
        <taxon>Metazoa</taxon>
        <taxon>Ecdysozoa</taxon>
        <taxon>Arthropoda</taxon>
        <taxon>Hexapoda</taxon>
        <taxon>Insecta</taxon>
        <taxon>Pterygota</taxon>
        <taxon>Neoptera</taxon>
        <taxon>Endopterygota</taxon>
        <taxon>Coleoptera</taxon>
        <taxon>Polyphaga</taxon>
        <taxon>Elateriformia</taxon>
        <taxon>Elateroidea</taxon>
        <taxon>Lampyridae</taxon>
        <taxon>Luciolinae</taxon>
        <taxon>Aquatica</taxon>
    </lineage>
</organism>
<dbReference type="GO" id="GO:0005634">
    <property type="term" value="C:nucleus"/>
    <property type="evidence" value="ECO:0007669"/>
    <property type="project" value="InterPro"/>
</dbReference>
<feature type="coiled-coil region" evidence="1">
    <location>
        <begin position="34"/>
        <end position="81"/>
    </location>
</feature>
<proteinExistence type="predicted"/>
<keyword evidence="4" id="KW-1185">Reference proteome</keyword>
<reference evidence="4" key="1">
    <citation type="submission" date="2023-01" db="EMBL/GenBank/DDBJ databases">
        <title>Key to firefly adult light organ development and bioluminescence: homeobox transcription factors regulate luciferase expression and transportation to peroxisome.</title>
        <authorList>
            <person name="Fu X."/>
        </authorList>
    </citation>
    <scope>NUCLEOTIDE SEQUENCE [LARGE SCALE GENOMIC DNA]</scope>
</reference>
<keyword evidence="1" id="KW-0175">Coiled coil</keyword>
<evidence type="ECO:0000313" key="4">
    <source>
        <dbReference type="Proteomes" id="UP001353858"/>
    </source>
</evidence>
<name>A0AAN7SSV3_9COLE</name>
<accession>A0AAN7SSV3</accession>
<dbReference type="GO" id="GO:0006368">
    <property type="term" value="P:transcription elongation by RNA polymerase II"/>
    <property type="evidence" value="ECO:0007669"/>
    <property type="project" value="InterPro"/>
</dbReference>
<evidence type="ECO:0000313" key="3">
    <source>
        <dbReference type="EMBL" id="KAK4886305.1"/>
    </source>
</evidence>
<dbReference type="GO" id="GO:0035556">
    <property type="term" value="P:intracellular signal transduction"/>
    <property type="evidence" value="ECO:0007669"/>
    <property type="project" value="TreeGrafter"/>
</dbReference>
<dbReference type="PRINTS" id="PR02085">
    <property type="entry name" value="POLR2GRINL1"/>
</dbReference>
<dbReference type="GO" id="GO:0003711">
    <property type="term" value="F:transcription elongation factor activity"/>
    <property type="evidence" value="ECO:0007669"/>
    <property type="project" value="InterPro"/>
</dbReference>
<evidence type="ECO:0000256" key="1">
    <source>
        <dbReference type="SAM" id="Coils"/>
    </source>
</evidence>
<dbReference type="Proteomes" id="UP001353858">
    <property type="component" value="Unassembled WGS sequence"/>
</dbReference>
<dbReference type="PANTHER" id="PTHR23171:SF13">
    <property type="entry name" value="DNA-DIRECTED RNA POLYMERASE II SUBUNIT GRINL1A"/>
    <property type="match status" value="1"/>
</dbReference>
<dbReference type="InterPro" id="IPR051375">
    <property type="entry name" value="Tuftelin_GRINL1A/MYZAP/CCD68"/>
</dbReference>
<dbReference type="InterPro" id="IPR026213">
    <property type="entry name" value="GRINL1"/>
</dbReference>
<protein>
    <submittedName>
        <fullName evidence="3">Uncharacterized protein</fullName>
    </submittedName>
</protein>